<gene>
    <name evidence="6" type="ORF">GN331_14250</name>
</gene>
<comment type="caution">
    <text evidence="6">The sequence shown here is derived from an EMBL/GenBank/DDBJ whole genome shotgun (WGS) entry which is preliminary data.</text>
</comment>
<keyword evidence="3 5" id="KW-0732">Signal</keyword>
<protein>
    <submittedName>
        <fullName evidence="6">Type 1 fimbrial protein</fullName>
    </submittedName>
</protein>
<dbReference type="InterPro" id="IPR039458">
    <property type="entry name" value="FimA-like"/>
</dbReference>
<proteinExistence type="inferred from homology"/>
<feature type="chain" id="PRO_5028907367" evidence="5">
    <location>
        <begin position="36"/>
        <end position="186"/>
    </location>
</feature>
<name>A0A7C9LMW6_9GAMM</name>
<organism evidence="6 7">
    <name type="scientific">Noviluteimonas gilva</name>
    <dbReference type="NCBI Taxonomy" id="2682097"/>
    <lineage>
        <taxon>Bacteria</taxon>
        <taxon>Pseudomonadati</taxon>
        <taxon>Pseudomonadota</taxon>
        <taxon>Gammaproteobacteria</taxon>
        <taxon>Lysobacterales</taxon>
        <taxon>Lysobacteraceae</taxon>
        <taxon>Noviluteimonas</taxon>
    </lineage>
</organism>
<evidence type="ECO:0000256" key="2">
    <source>
        <dbReference type="ARBA" id="ARBA00006671"/>
    </source>
</evidence>
<comment type="subcellular location">
    <subcellularLocation>
        <location evidence="1">Fimbrium</location>
    </subcellularLocation>
</comment>
<comment type="similarity">
    <text evidence="2">Belongs to the fimbrial protein family.</text>
</comment>
<dbReference type="AlphaFoldDB" id="A0A7C9LMW6"/>
<dbReference type="PANTHER" id="PTHR33420">
    <property type="entry name" value="FIMBRIAL SUBUNIT ELFA-RELATED"/>
    <property type="match status" value="1"/>
</dbReference>
<dbReference type="InterPro" id="IPR050263">
    <property type="entry name" value="Bact_Fimbrial_Adh_Pro"/>
</dbReference>
<dbReference type="Pfam" id="PF16970">
    <property type="entry name" value="FimA"/>
    <property type="match status" value="1"/>
</dbReference>
<dbReference type="RefSeq" id="WP_156642969.1">
    <property type="nucleotide sequence ID" value="NZ_WOXT01000005.1"/>
</dbReference>
<keyword evidence="7" id="KW-1185">Reference proteome</keyword>
<dbReference type="InterPro" id="IPR008966">
    <property type="entry name" value="Adhesion_dom_sf"/>
</dbReference>
<accession>A0A7C9LMW6</accession>
<reference evidence="6 7" key="1">
    <citation type="submission" date="2019-12" db="EMBL/GenBank/DDBJ databases">
        <authorList>
            <person name="Xu J."/>
        </authorList>
    </citation>
    <scope>NUCLEOTIDE SEQUENCE [LARGE SCALE GENOMIC DNA]</scope>
    <source>
        <strain evidence="6 7">HX-5-24</strain>
    </source>
</reference>
<dbReference type="EMBL" id="WOXT01000005">
    <property type="protein sequence ID" value="MUV15364.1"/>
    <property type="molecule type" value="Genomic_DNA"/>
</dbReference>
<evidence type="ECO:0000256" key="4">
    <source>
        <dbReference type="ARBA" id="ARBA00023263"/>
    </source>
</evidence>
<dbReference type="Gene3D" id="2.60.40.1090">
    <property type="entry name" value="Fimbrial-type adhesion domain"/>
    <property type="match status" value="1"/>
</dbReference>
<dbReference type="GO" id="GO:0043709">
    <property type="term" value="P:cell adhesion involved in single-species biofilm formation"/>
    <property type="evidence" value="ECO:0007669"/>
    <property type="project" value="TreeGrafter"/>
</dbReference>
<dbReference type="SUPFAM" id="SSF49401">
    <property type="entry name" value="Bacterial adhesins"/>
    <property type="match status" value="1"/>
</dbReference>
<dbReference type="GO" id="GO:0009289">
    <property type="term" value="C:pilus"/>
    <property type="evidence" value="ECO:0007669"/>
    <property type="project" value="UniProtKB-SubCell"/>
</dbReference>
<dbReference type="Proteomes" id="UP000479692">
    <property type="component" value="Unassembled WGS sequence"/>
</dbReference>
<evidence type="ECO:0000313" key="7">
    <source>
        <dbReference type="Proteomes" id="UP000479692"/>
    </source>
</evidence>
<dbReference type="InterPro" id="IPR036937">
    <property type="entry name" value="Adhesion_dom_fimbrial_sf"/>
</dbReference>
<evidence type="ECO:0000256" key="3">
    <source>
        <dbReference type="ARBA" id="ARBA00022729"/>
    </source>
</evidence>
<dbReference type="PANTHER" id="PTHR33420:SF3">
    <property type="entry name" value="FIMBRIAL SUBUNIT ELFA"/>
    <property type="match status" value="1"/>
</dbReference>
<feature type="signal peptide" evidence="5">
    <location>
        <begin position="1"/>
        <end position="35"/>
    </location>
</feature>
<sequence>MQTKDSRVLPSRFLASRFVPALLVAGCLASPSAAATTGTIQFDGQITDSTCDVTGGTTGTSDFVVRLPIVSTNQLGPGDVAGRTNFRMALANCTSVANGVRVFFEGGPTVDPASGTLTTSLADVNLALFNGDGSQIAVGSETQRDDNTLYQTFETMDYQVAYQNVGPVSALAGVVTSSVVYSLHYP</sequence>
<evidence type="ECO:0000256" key="1">
    <source>
        <dbReference type="ARBA" id="ARBA00004561"/>
    </source>
</evidence>
<keyword evidence="4" id="KW-0281">Fimbrium</keyword>
<evidence type="ECO:0000313" key="6">
    <source>
        <dbReference type="EMBL" id="MUV15364.1"/>
    </source>
</evidence>
<evidence type="ECO:0000256" key="5">
    <source>
        <dbReference type="SAM" id="SignalP"/>
    </source>
</evidence>